<evidence type="ECO:0000313" key="2">
    <source>
        <dbReference type="EMBL" id="RCN31855.1"/>
    </source>
</evidence>
<sequence length="26" mass="3098">MLRWNSAQKTQSCANFAKRQRTKTIE</sequence>
<feature type="compositionally biased region" description="Polar residues" evidence="1">
    <location>
        <begin position="1"/>
        <end position="14"/>
    </location>
</feature>
<gene>
    <name evidence="2" type="ORF">ANCCAN_22354</name>
</gene>
<accession>A0A368FM21</accession>
<evidence type="ECO:0000256" key="1">
    <source>
        <dbReference type="SAM" id="MobiDB-lite"/>
    </source>
</evidence>
<dbReference type="Proteomes" id="UP000252519">
    <property type="component" value="Unassembled WGS sequence"/>
</dbReference>
<keyword evidence="3" id="KW-1185">Reference proteome</keyword>
<proteinExistence type="predicted"/>
<protein>
    <submittedName>
        <fullName evidence="2">Uncharacterized protein</fullName>
    </submittedName>
</protein>
<feature type="region of interest" description="Disordered" evidence="1">
    <location>
        <begin position="1"/>
        <end position="26"/>
    </location>
</feature>
<organism evidence="2 3">
    <name type="scientific">Ancylostoma caninum</name>
    <name type="common">Dog hookworm</name>
    <dbReference type="NCBI Taxonomy" id="29170"/>
    <lineage>
        <taxon>Eukaryota</taxon>
        <taxon>Metazoa</taxon>
        <taxon>Ecdysozoa</taxon>
        <taxon>Nematoda</taxon>
        <taxon>Chromadorea</taxon>
        <taxon>Rhabditida</taxon>
        <taxon>Rhabditina</taxon>
        <taxon>Rhabditomorpha</taxon>
        <taxon>Strongyloidea</taxon>
        <taxon>Ancylostomatidae</taxon>
        <taxon>Ancylostomatinae</taxon>
        <taxon>Ancylostoma</taxon>
    </lineage>
</organism>
<comment type="caution">
    <text evidence="2">The sequence shown here is derived from an EMBL/GenBank/DDBJ whole genome shotgun (WGS) entry which is preliminary data.</text>
</comment>
<reference evidence="2 3" key="1">
    <citation type="submission" date="2014-10" db="EMBL/GenBank/DDBJ databases">
        <title>Draft genome of the hookworm Ancylostoma caninum.</title>
        <authorList>
            <person name="Mitreva M."/>
        </authorList>
    </citation>
    <scope>NUCLEOTIDE SEQUENCE [LARGE SCALE GENOMIC DNA]</scope>
    <source>
        <strain evidence="2 3">Baltimore</strain>
    </source>
</reference>
<dbReference type="AlphaFoldDB" id="A0A368FM21"/>
<name>A0A368FM21_ANCCA</name>
<evidence type="ECO:0000313" key="3">
    <source>
        <dbReference type="Proteomes" id="UP000252519"/>
    </source>
</evidence>
<dbReference type="EMBL" id="JOJR01001203">
    <property type="protein sequence ID" value="RCN31855.1"/>
    <property type="molecule type" value="Genomic_DNA"/>
</dbReference>